<keyword evidence="1" id="KW-1133">Transmembrane helix</keyword>
<dbReference type="EMBL" id="MU864929">
    <property type="protein sequence ID" value="KAK4466841.1"/>
    <property type="molecule type" value="Genomic_DNA"/>
</dbReference>
<keyword evidence="3" id="KW-1185">Reference proteome</keyword>
<evidence type="ECO:0000313" key="2">
    <source>
        <dbReference type="EMBL" id="KAK4466841.1"/>
    </source>
</evidence>
<organism evidence="2 3">
    <name type="scientific">Cladorrhinum samala</name>
    <dbReference type="NCBI Taxonomy" id="585594"/>
    <lineage>
        <taxon>Eukaryota</taxon>
        <taxon>Fungi</taxon>
        <taxon>Dikarya</taxon>
        <taxon>Ascomycota</taxon>
        <taxon>Pezizomycotina</taxon>
        <taxon>Sordariomycetes</taxon>
        <taxon>Sordariomycetidae</taxon>
        <taxon>Sordariales</taxon>
        <taxon>Podosporaceae</taxon>
        <taxon>Cladorrhinum</taxon>
    </lineage>
</organism>
<keyword evidence="1" id="KW-0472">Membrane</keyword>
<feature type="transmembrane region" description="Helical" evidence="1">
    <location>
        <begin position="436"/>
        <end position="458"/>
    </location>
</feature>
<keyword evidence="1" id="KW-0812">Transmembrane</keyword>
<reference evidence="2" key="2">
    <citation type="submission" date="2023-06" db="EMBL/GenBank/DDBJ databases">
        <authorList>
            <consortium name="Lawrence Berkeley National Laboratory"/>
            <person name="Mondo S.J."/>
            <person name="Hensen N."/>
            <person name="Bonometti L."/>
            <person name="Westerberg I."/>
            <person name="Brannstrom I.O."/>
            <person name="Guillou S."/>
            <person name="Cros-Aarteil S."/>
            <person name="Calhoun S."/>
            <person name="Haridas S."/>
            <person name="Kuo A."/>
            <person name="Pangilinan J."/>
            <person name="Riley R."/>
            <person name="Labutti K."/>
            <person name="Andreopoulos B."/>
            <person name="Lipzen A."/>
            <person name="Chen C."/>
            <person name="Yanf M."/>
            <person name="Daum C."/>
            <person name="Ng V."/>
            <person name="Clum A."/>
            <person name="Steindorff A."/>
            <person name="Ohm R."/>
            <person name="Martin F."/>
            <person name="Silar P."/>
            <person name="Natvig D."/>
            <person name="Lalanne C."/>
            <person name="Gautier V."/>
            <person name="Ament-Velasquez S.L."/>
            <person name="Kruys A."/>
            <person name="Hutchinson M.I."/>
            <person name="Powell A.J."/>
            <person name="Barry K."/>
            <person name="Miller A.N."/>
            <person name="Grigoriev I.V."/>
            <person name="Debuchy R."/>
            <person name="Gladieux P."/>
            <person name="Thoren M.H."/>
            <person name="Johannesson H."/>
        </authorList>
    </citation>
    <scope>NUCLEOTIDE SEQUENCE</scope>
    <source>
        <strain evidence="2">PSN324</strain>
    </source>
</reference>
<protein>
    <submittedName>
        <fullName evidence="2">Uncharacterized protein</fullName>
    </submittedName>
</protein>
<sequence>MALNETDFVGWTRSPDGRGTLDIVISCLITTFLCCWTSVYPNIPAPGDGIWAPFRDKLGLACLGLLGPDFVMVLAIGQRSSARRSVTKFHQIGYTQWTITHGFFADMGGFVLAADDLPRPIPLNAEQLFYLVKNSYVEYPTITAAELKDRNKSDGLARLMTIWQGTWFLITFVARLIQGLHVTTMELTAVSFVVILFGTAWCWKEKPSDVSSTITVHSSTTIEEITIREGRQPNQPYYQTPLDFVSRDELALNLAWHYYNELARRLFKFSPFARRVAAIPWDRNPSDVFLRMDFDLELVSAGFILVFSSVFISAWNFSFPSSAELYLWRAASIYMLCYGVVGGLWMELSMWIFVPQSRMGEDLEMSLFEQELAQRRHPIRDWNHRFHRWRRSRQSNTRRGGRRADDDQQPKEGVFAFLNRSHNVSREKDPYMGVQVGFLIGTTALCVFYSVFRVYIFVEDFIGLRSLPRSAYETVEWTGFIPHV</sequence>
<comment type="caution">
    <text evidence="2">The sequence shown here is derived from an EMBL/GenBank/DDBJ whole genome shotgun (WGS) entry which is preliminary data.</text>
</comment>
<gene>
    <name evidence="2" type="ORF">QBC42DRAFT_342714</name>
</gene>
<accession>A0AAV9I1H2</accession>
<feature type="transmembrane region" description="Helical" evidence="1">
    <location>
        <begin position="331"/>
        <end position="354"/>
    </location>
</feature>
<feature type="transmembrane region" description="Helical" evidence="1">
    <location>
        <begin position="58"/>
        <end position="77"/>
    </location>
</feature>
<dbReference type="AlphaFoldDB" id="A0AAV9I1H2"/>
<dbReference type="Proteomes" id="UP001321749">
    <property type="component" value="Unassembled WGS sequence"/>
</dbReference>
<feature type="transmembrane region" description="Helical" evidence="1">
    <location>
        <begin position="156"/>
        <end position="177"/>
    </location>
</feature>
<proteinExistence type="predicted"/>
<dbReference type="PANTHER" id="PTHR35043:SF8">
    <property type="entry name" value="DUF4220 DOMAIN-CONTAINING PROTEIN"/>
    <property type="match status" value="1"/>
</dbReference>
<reference evidence="2" key="1">
    <citation type="journal article" date="2023" name="Mol. Phylogenet. Evol.">
        <title>Genome-scale phylogeny and comparative genomics of the fungal order Sordariales.</title>
        <authorList>
            <person name="Hensen N."/>
            <person name="Bonometti L."/>
            <person name="Westerberg I."/>
            <person name="Brannstrom I.O."/>
            <person name="Guillou S."/>
            <person name="Cros-Aarteil S."/>
            <person name="Calhoun S."/>
            <person name="Haridas S."/>
            <person name="Kuo A."/>
            <person name="Mondo S."/>
            <person name="Pangilinan J."/>
            <person name="Riley R."/>
            <person name="LaButti K."/>
            <person name="Andreopoulos B."/>
            <person name="Lipzen A."/>
            <person name="Chen C."/>
            <person name="Yan M."/>
            <person name="Daum C."/>
            <person name="Ng V."/>
            <person name="Clum A."/>
            <person name="Steindorff A."/>
            <person name="Ohm R.A."/>
            <person name="Martin F."/>
            <person name="Silar P."/>
            <person name="Natvig D.O."/>
            <person name="Lalanne C."/>
            <person name="Gautier V."/>
            <person name="Ament-Velasquez S.L."/>
            <person name="Kruys A."/>
            <person name="Hutchinson M.I."/>
            <person name="Powell A.J."/>
            <person name="Barry K."/>
            <person name="Miller A.N."/>
            <person name="Grigoriev I.V."/>
            <person name="Debuchy R."/>
            <person name="Gladieux P."/>
            <person name="Hiltunen Thoren M."/>
            <person name="Johannesson H."/>
        </authorList>
    </citation>
    <scope>NUCLEOTIDE SEQUENCE</scope>
    <source>
        <strain evidence="2">PSN324</strain>
    </source>
</reference>
<feature type="transmembrane region" description="Helical" evidence="1">
    <location>
        <begin position="21"/>
        <end position="43"/>
    </location>
</feature>
<feature type="transmembrane region" description="Helical" evidence="1">
    <location>
        <begin position="298"/>
        <end position="319"/>
    </location>
</feature>
<dbReference type="PANTHER" id="PTHR35043">
    <property type="entry name" value="TRANSCRIPTION FACTOR DOMAIN-CONTAINING PROTEIN"/>
    <property type="match status" value="1"/>
</dbReference>
<evidence type="ECO:0000256" key="1">
    <source>
        <dbReference type="SAM" id="Phobius"/>
    </source>
</evidence>
<name>A0AAV9I1H2_9PEZI</name>
<feature type="transmembrane region" description="Helical" evidence="1">
    <location>
        <begin position="183"/>
        <end position="203"/>
    </location>
</feature>
<evidence type="ECO:0000313" key="3">
    <source>
        <dbReference type="Proteomes" id="UP001321749"/>
    </source>
</evidence>